<reference evidence="1 2" key="1">
    <citation type="journal article" date="2018" name="Sci. Rep.">
        <title>Genomic signatures of local adaptation to the degree of environmental predictability in rotifers.</title>
        <authorList>
            <person name="Franch-Gras L."/>
            <person name="Hahn C."/>
            <person name="Garcia-Roger E.M."/>
            <person name="Carmona M.J."/>
            <person name="Serra M."/>
            <person name="Gomez A."/>
        </authorList>
    </citation>
    <scope>NUCLEOTIDE SEQUENCE [LARGE SCALE GENOMIC DNA]</scope>
    <source>
        <strain evidence="1">HYR1</strain>
    </source>
</reference>
<sequence length="266" mass="30751">MYELNDEQFLKCRIACERPMRGLGRMEWRLSPSLQPHDRFLIPHNEQNKMQTNWLKFNSGLIVKNSNSLNDDSFVKSKFERIRGCCLGIEVLNTKCTSLVSILFVKVKKKAKKKNCITNFDITKFDITKTEFSAQEVRYLVRLEISFTLGGFVLSPSESVFVTQRGTEHGELCEIRKSSFEKSIKGKFLHSSAKTSEVVKLLGHSVFMEWLHEWTGFMFGHKIGYIWFSIQLTCLTCLETGIYEKMDIEIGCDVLNSRYPTIPKNC</sequence>
<keyword evidence="2" id="KW-1185">Reference proteome</keyword>
<dbReference type="EMBL" id="REGN01010197">
    <property type="protein sequence ID" value="RMZ99518.1"/>
    <property type="molecule type" value="Genomic_DNA"/>
</dbReference>
<gene>
    <name evidence="1" type="ORF">BpHYR1_037343</name>
</gene>
<comment type="caution">
    <text evidence="1">The sequence shown here is derived from an EMBL/GenBank/DDBJ whole genome shotgun (WGS) entry which is preliminary data.</text>
</comment>
<protein>
    <submittedName>
        <fullName evidence="1">Uncharacterized protein</fullName>
    </submittedName>
</protein>
<evidence type="ECO:0000313" key="1">
    <source>
        <dbReference type="EMBL" id="RMZ99518.1"/>
    </source>
</evidence>
<evidence type="ECO:0000313" key="2">
    <source>
        <dbReference type="Proteomes" id="UP000276133"/>
    </source>
</evidence>
<proteinExistence type="predicted"/>
<dbReference type="Proteomes" id="UP000276133">
    <property type="component" value="Unassembled WGS sequence"/>
</dbReference>
<name>A0A3M7PKK0_BRAPC</name>
<dbReference type="AlphaFoldDB" id="A0A3M7PKK0"/>
<organism evidence="1 2">
    <name type="scientific">Brachionus plicatilis</name>
    <name type="common">Marine rotifer</name>
    <name type="synonym">Brachionus muelleri</name>
    <dbReference type="NCBI Taxonomy" id="10195"/>
    <lineage>
        <taxon>Eukaryota</taxon>
        <taxon>Metazoa</taxon>
        <taxon>Spiralia</taxon>
        <taxon>Gnathifera</taxon>
        <taxon>Rotifera</taxon>
        <taxon>Eurotatoria</taxon>
        <taxon>Monogononta</taxon>
        <taxon>Pseudotrocha</taxon>
        <taxon>Ploima</taxon>
        <taxon>Brachionidae</taxon>
        <taxon>Brachionus</taxon>
    </lineage>
</organism>
<accession>A0A3M7PKK0</accession>